<dbReference type="Gene3D" id="2.40.100.10">
    <property type="entry name" value="Cyclophilin-like"/>
    <property type="match status" value="2"/>
</dbReference>
<dbReference type="InterPro" id="IPR002130">
    <property type="entry name" value="Cyclophilin-type_PPIase_dom"/>
</dbReference>
<proteinExistence type="inferred from homology"/>
<comment type="catalytic activity">
    <reaction evidence="1 4">
        <text>[protein]-peptidylproline (omega=180) = [protein]-peptidylproline (omega=0)</text>
        <dbReference type="Rhea" id="RHEA:16237"/>
        <dbReference type="Rhea" id="RHEA-COMP:10747"/>
        <dbReference type="Rhea" id="RHEA-COMP:10748"/>
        <dbReference type="ChEBI" id="CHEBI:83833"/>
        <dbReference type="ChEBI" id="CHEBI:83834"/>
        <dbReference type="EC" id="5.2.1.8"/>
    </reaction>
</comment>
<keyword evidence="2 4" id="KW-0697">Rotamase</keyword>
<dbReference type="InterPro" id="IPR024936">
    <property type="entry name" value="Cyclophilin-type_PPIase"/>
</dbReference>
<dbReference type="PRINTS" id="PR00153">
    <property type="entry name" value="CSAPPISMRASE"/>
</dbReference>
<dbReference type="EMBL" id="CAAGRJ010018874">
    <property type="protein sequence ID" value="VFV33902.1"/>
    <property type="molecule type" value="Genomic_DNA"/>
</dbReference>
<accession>A0A485NV27</accession>
<dbReference type="PANTHER" id="PTHR11071:SF490">
    <property type="entry name" value="PEPTIDYL-PROLYL CIS-TRANS ISOMERASE A"/>
    <property type="match status" value="1"/>
</dbReference>
<sequence length="147" mass="16564">MVNSTVFFDITRNCKPLGHISFKLFADKDPKSAENFCALSTGKKGFGYKVSYFHRIIQDLCARVVTSHAIMALAHTGPGILFMANAGHNINGFQFFLCTSETEWLDSNHVVFCKVKESMNIMEAMEQFMSRNCKTSKKIAIAYYAQI</sequence>
<evidence type="ECO:0000256" key="2">
    <source>
        <dbReference type="ARBA" id="ARBA00023110"/>
    </source>
</evidence>
<evidence type="ECO:0000256" key="1">
    <source>
        <dbReference type="ARBA" id="ARBA00000971"/>
    </source>
</evidence>
<dbReference type="GO" id="GO:0003755">
    <property type="term" value="F:peptidyl-prolyl cis-trans isomerase activity"/>
    <property type="evidence" value="ECO:0007669"/>
    <property type="project" value="UniProtKB-UniRule"/>
</dbReference>
<dbReference type="AlphaFoldDB" id="A0A485NV27"/>
<comment type="similarity">
    <text evidence="4">Belongs to the cyclophilin-type PPIase family.</text>
</comment>
<evidence type="ECO:0000313" key="6">
    <source>
        <dbReference type="EMBL" id="VFV33902.1"/>
    </source>
</evidence>
<dbReference type="PIRSF" id="PIRSF001467">
    <property type="entry name" value="Peptidylpro_ismrse"/>
    <property type="match status" value="1"/>
</dbReference>
<dbReference type="Proteomes" id="UP000386466">
    <property type="component" value="Unassembled WGS sequence"/>
</dbReference>
<dbReference type="SUPFAM" id="SSF50891">
    <property type="entry name" value="Cyclophilin-like"/>
    <property type="match status" value="1"/>
</dbReference>
<dbReference type="EC" id="5.2.1.8" evidence="4"/>
<keyword evidence="3 4" id="KW-0413">Isomerase</keyword>
<evidence type="ECO:0000259" key="5">
    <source>
        <dbReference type="PROSITE" id="PS50072"/>
    </source>
</evidence>
<evidence type="ECO:0000256" key="3">
    <source>
        <dbReference type="ARBA" id="ARBA00023235"/>
    </source>
</evidence>
<comment type="function">
    <text evidence="4">PPIases accelerate the folding of proteins. It catalyzes the cis-trans isomerization of proline imidic peptide bonds in oligopeptides.</text>
</comment>
<dbReference type="Pfam" id="PF00160">
    <property type="entry name" value="Pro_isomerase"/>
    <property type="match status" value="2"/>
</dbReference>
<protein>
    <recommendedName>
        <fullName evidence="4">Peptidyl-prolyl cis-trans isomerase</fullName>
        <shortName evidence="4">PPIase</shortName>
        <ecNumber evidence="4">5.2.1.8</ecNumber>
    </recommendedName>
</protein>
<dbReference type="InterPro" id="IPR029000">
    <property type="entry name" value="Cyclophilin-like_dom_sf"/>
</dbReference>
<dbReference type="GO" id="GO:0006457">
    <property type="term" value="P:protein folding"/>
    <property type="evidence" value="ECO:0007669"/>
    <property type="project" value="TreeGrafter"/>
</dbReference>
<feature type="domain" description="PPIase cyclophilin-type" evidence="5">
    <location>
        <begin position="7"/>
        <end position="146"/>
    </location>
</feature>
<dbReference type="GO" id="GO:0005737">
    <property type="term" value="C:cytoplasm"/>
    <property type="evidence" value="ECO:0007669"/>
    <property type="project" value="TreeGrafter"/>
</dbReference>
<organism evidence="6 7">
    <name type="scientific">Lynx pardinus</name>
    <name type="common">Iberian lynx</name>
    <name type="synonym">Felis pardina</name>
    <dbReference type="NCBI Taxonomy" id="191816"/>
    <lineage>
        <taxon>Eukaryota</taxon>
        <taxon>Metazoa</taxon>
        <taxon>Chordata</taxon>
        <taxon>Craniata</taxon>
        <taxon>Vertebrata</taxon>
        <taxon>Euteleostomi</taxon>
        <taxon>Mammalia</taxon>
        <taxon>Eutheria</taxon>
        <taxon>Laurasiatheria</taxon>
        <taxon>Carnivora</taxon>
        <taxon>Feliformia</taxon>
        <taxon>Felidae</taxon>
        <taxon>Felinae</taxon>
        <taxon>Lynx</taxon>
    </lineage>
</organism>
<gene>
    <name evidence="6" type="ORF">LYPA_23C007535</name>
</gene>
<keyword evidence="7" id="KW-1185">Reference proteome</keyword>
<reference evidence="6 7" key="1">
    <citation type="submission" date="2019-01" db="EMBL/GenBank/DDBJ databases">
        <authorList>
            <person name="Alioto T."/>
            <person name="Alioto T."/>
        </authorList>
    </citation>
    <scope>NUCLEOTIDE SEQUENCE [LARGE SCALE GENOMIC DNA]</scope>
</reference>
<evidence type="ECO:0000256" key="4">
    <source>
        <dbReference type="RuleBase" id="RU363019"/>
    </source>
</evidence>
<dbReference type="PANTHER" id="PTHR11071">
    <property type="entry name" value="PEPTIDYL-PROLYL CIS-TRANS ISOMERASE"/>
    <property type="match status" value="1"/>
</dbReference>
<dbReference type="PROSITE" id="PS50072">
    <property type="entry name" value="CSA_PPIASE_2"/>
    <property type="match status" value="1"/>
</dbReference>
<evidence type="ECO:0000313" key="7">
    <source>
        <dbReference type="Proteomes" id="UP000386466"/>
    </source>
</evidence>
<name>A0A485NV27_LYNPA</name>
<dbReference type="GO" id="GO:0016018">
    <property type="term" value="F:cyclosporin A binding"/>
    <property type="evidence" value="ECO:0007669"/>
    <property type="project" value="TreeGrafter"/>
</dbReference>